<evidence type="ECO:0000313" key="2">
    <source>
        <dbReference type="Proteomes" id="UP000286848"/>
    </source>
</evidence>
<name>A0A401IQP8_9LACO</name>
<reference evidence="1 2" key="1">
    <citation type="journal article" date="2019" name="Int. J. Syst. Evol. Microbiol.">
        <title>Lactobacillus salitolerans sp. nov., a novel lactic acid bacterium isolated from spent mushroom substrates.</title>
        <authorList>
            <person name="Tohno M."/>
            <person name="Tanizawa Y."/>
            <person name="Kojima Y."/>
            <person name="Sakamoto M."/>
            <person name="Nakamura Y."/>
            <person name="Ohkuma M."/>
            <person name="Kobayashi H."/>
        </authorList>
    </citation>
    <scope>NUCLEOTIDE SEQUENCE [LARGE SCALE GENOMIC DNA]</scope>
    <source>
        <strain evidence="1 2">YK43</strain>
    </source>
</reference>
<comment type="caution">
    <text evidence="1">The sequence shown here is derived from an EMBL/GenBank/DDBJ whole genome shotgun (WGS) entry which is preliminary data.</text>
</comment>
<proteinExistence type="predicted"/>
<protein>
    <submittedName>
        <fullName evidence="1">MerR family transcriptional regulator</fullName>
    </submittedName>
</protein>
<dbReference type="InterPro" id="IPR029068">
    <property type="entry name" value="Glyas_Bleomycin-R_OHBP_Dase"/>
</dbReference>
<dbReference type="EMBL" id="BFFP01000003">
    <property type="protein sequence ID" value="GBG93824.1"/>
    <property type="molecule type" value="Genomic_DNA"/>
</dbReference>
<dbReference type="AlphaFoldDB" id="A0A401IQP8"/>
<accession>A0A401IQP8</accession>
<dbReference type="RefSeq" id="WP_124974687.1">
    <property type="nucleotide sequence ID" value="NZ_BFFP01000003.1"/>
</dbReference>
<dbReference type="OrthoDB" id="2156128at2"/>
<evidence type="ECO:0000313" key="1">
    <source>
        <dbReference type="EMBL" id="GBG93824.1"/>
    </source>
</evidence>
<dbReference type="Gene3D" id="3.10.180.10">
    <property type="entry name" value="2,3-Dihydroxybiphenyl 1,2-Dioxygenase, domain 1"/>
    <property type="match status" value="1"/>
</dbReference>
<sequence>MIVIDCVVKDALQAYETYATVFETKLKESSKNLPKSAFNEVIFELEEMQFHLFDANPKMGWHIPDPKVSQPLWFNLVVRDAQALYQRAVNAGFEVIVPLTEDKELGVLNGVVRDPFHYSWVIEQDLQLIDFKTRRQILNQRLQ</sequence>
<dbReference type="SUPFAM" id="SSF54593">
    <property type="entry name" value="Glyoxalase/Bleomycin resistance protein/Dihydroxybiphenyl dioxygenase"/>
    <property type="match status" value="1"/>
</dbReference>
<keyword evidence="2" id="KW-1185">Reference proteome</keyword>
<dbReference type="Proteomes" id="UP000286848">
    <property type="component" value="Unassembled WGS sequence"/>
</dbReference>
<organism evidence="1 2">
    <name type="scientific">Ligilactobacillus salitolerans</name>
    <dbReference type="NCBI Taxonomy" id="1808352"/>
    <lineage>
        <taxon>Bacteria</taxon>
        <taxon>Bacillati</taxon>
        <taxon>Bacillota</taxon>
        <taxon>Bacilli</taxon>
        <taxon>Lactobacillales</taxon>
        <taxon>Lactobacillaceae</taxon>
        <taxon>Ligilactobacillus</taxon>
    </lineage>
</organism>
<gene>
    <name evidence="1" type="ORF">LFYK43_02830</name>
</gene>